<dbReference type="KEGG" id="dps:DP0357"/>
<keyword evidence="3" id="KW-1185">Reference proteome</keyword>
<dbReference type="PANTHER" id="PTHR33376:SF15">
    <property type="entry name" value="BLL6794 PROTEIN"/>
    <property type="match status" value="1"/>
</dbReference>
<dbReference type="Proteomes" id="UP000000602">
    <property type="component" value="Chromosome"/>
</dbReference>
<keyword evidence="1" id="KW-0732">Signal</keyword>
<dbReference type="STRING" id="177439.DP0357"/>
<dbReference type="EMBL" id="CR522870">
    <property type="protein sequence ID" value="CAG35086.1"/>
    <property type="molecule type" value="Genomic_DNA"/>
</dbReference>
<evidence type="ECO:0000256" key="1">
    <source>
        <dbReference type="ARBA" id="ARBA00022729"/>
    </source>
</evidence>
<evidence type="ECO:0000313" key="3">
    <source>
        <dbReference type="Proteomes" id="UP000000602"/>
    </source>
</evidence>
<dbReference type="RefSeq" id="WP_011187602.1">
    <property type="nucleotide sequence ID" value="NC_006138.1"/>
</dbReference>
<dbReference type="HOGENOM" id="CLU_036176_2_1_7"/>
<name>Q6ARD8_DESPS</name>
<sequence length="331" mass="36816">MKHIQYIFISVIILLCTSCSEKKDQTIILKYIRSAAVSHFSSQQMQHWSTEVEQRTAGRVKIIDASPAPLSAKNPYDSLIAGTTDIAIFCTTDKPDRFPVTNSIALPFGFADAKTASAAMRDLVLKYAQEEFSNTTLLTVFTGAPSNFISIKPIKYASDLKNISLGIPKESTRKIAKEWGTKPLLTAGADMTEAMEKGRIEGVFTSLAAIRENNLAPNCKFITLTNQIVSPFAVVMNQNRFTQLPADIQKILQGLFVEQSEWTAEYIDRQVQESVKWAVTEHNMQIIHPAQRLSTKLNKTASNSIGLWAINESQYGVSTEEILATLQDYIN</sequence>
<dbReference type="InterPro" id="IPR018389">
    <property type="entry name" value="DctP_fam"/>
</dbReference>
<reference evidence="3" key="1">
    <citation type="journal article" date="2004" name="Environ. Microbiol.">
        <title>The genome of Desulfotalea psychrophila, a sulfate-reducing bacterium from permanently cold Arctic sediments.</title>
        <authorList>
            <person name="Rabus R."/>
            <person name="Ruepp A."/>
            <person name="Frickey T."/>
            <person name="Rattei T."/>
            <person name="Fartmann B."/>
            <person name="Stark M."/>
            <person name="Bauer M."/>
            <person name="Zibat A."/>
            <person name="Lombardot T."/>
            <person name="Becker I."/>
            <person name="Amann J."/>
            <person name="Gellner K."/>
            <person name="Teeling H."/>
            <person name="Leuschner W.D."/>
            <person name="Gloeckner F.-O."/>
            <person name="Lupas A.N."/>
            <person name="Amann R."/>
            <person name="Klenk H.-P."/>
        </authorList>
    </citation>
    <scope>NUCLEOTIDE SEQUENCE [LARGE SCALE GENOMIC DNA]</scope>
    <source>
        <strain evidence="3">DSM 12343 / LSv54</strain>
    </source>
</reference>
<dbReference type="OrthoDB" id="8912194at2"/>
<dbReference type="PANTHER" id="PTHR33376">
    <property type="match status" value="1"/>
</dbReference>
<dbReference type="NCBIfam" id="NF037995">
    <property type="entry name" value="TRAP_S1"/>
    <property type="match status" value="1"/>
</dbReference>
<proteinExistence type="predicted"/>
<dbReference type="eggNOG" id="COG1638">
    <property type="taxonomic scope" value="Bacteria"/>
</dbReference>
<dbReference type="AlphaFoldDB" id="Q6ARD8"/>
<dbReference type="Gene3D" id="3.40.190.170">
    <property type="entry name" value="Bacterial extracellular solute-binding protein, family 7"/>
    <property type="match status" value="1"/>
</dbReference>
<dbReference type="Pfam" id="PF03480">
    <property type="entry name" value="DctP"/>
    <property type="match status" value="1"/>
</dbReference>
<evidence type="ECO:0000313" key="2">
    <source>
        <dbReference type="EMBL" id="CAG35086.1"/>
    </source>
</evidence>
<organism evidence="2 3">
    <name type="scientific">Desulfotalea psychrophila (strain LSv54 / DSM 12343)</name>
    <dbReference type="NCBI Taxonomy" id="177439"/>
    <lineage>
        <taxon>Bacteria</taxon>
        <taxon>Pseudomonadati</taxon>
        <taxon>Thermodesulfobacteriota</taxon>
        <taxon>Desulfobulbia</taxon>
        <taxon>Desulfobulbales</taxon>
        <taxon>Desulfocapsaceae</taxon>
        <taxon>Desulfotalea</taxon>
    </lineage>
</organism>
<dbReference type="InterPro" id="IPR038404">
    <property type="entry name" value="TRAP_DctP_sf"/>
</dbReference>
<gene>
    <name evidence="2" type="ordered locus">DP0357</name>
</gene>
<dbReference type="GO" id="GO:0055085">
    <property type="term" value="P:transmembrane transport"/>
    <property type="evidence" value="ECO:0007669"/>
    <property type="project" value="InterPro"/>
</dbReference>
<protein>
    <submittedName>
        <fullName evidence="2">Probable DctP (Periplasmic C4-dicarboxylate binding protein)</fullName>
    </submittedName>
</protein>
<accession>Q6ARD8</accession>